<evidence type="ECO:0000256" key="1">
    <source>
        <dbReference type="ARBA" id="ARBA00005562"/>
    </source>
</evidence>
<dbReference type="GO" id="GO:0000981">
    <property type="term" value="F:DNA-binding transcription factor activity, RNA polymerase II-specific"/>
    <property type="evidence" value="ECO:0007669"/>
    <property type="project" value="TreeGrafter"/>
</dbReference>
<dbReference type="SUPFAM" id="SSF46785">
    <property type="entry name" value="Winged helix' DNA-binding domain"/>
    <property type="match status" value="1"/>
</dbReference>
<gene>
    <name evidence="6" type="primary">SPI1</name>
    <name evidence="6" type="ORF">BLAG_LOCUS15412</name>
</gene>
<sequence length="346" mass="39233">MTKVKFYPYSALPLPRGQIRCKSSRVATAGDHVTTAFDRLSSARLSLKFSAVGMASFPVSLTALDMYAVEDGISYQPVSTIVSEIIHDLSPMMQQDGFTFPYTEEEVDTSSEQDSTERFTELQVLSADSNPMWGCASKAEPPQFRPVYSPDGYRSDQDFCIPTNNVFSAQCRGYRPDGYDSDGMTGSGSESPTSSRGSSTSSDEDEDYVPLEISDDEEEAEDEAPSPKWSCRYNPSGFIARAPTSSSKRRHGQPILWKFLYEMLMDPRYGKHIYWTNQSKGMFKFSSEHKEEIAKMWGEKKGNRCVMTYQKMARSLRNYSNQKRHLVKVKRKLQYQFLTDTRLARA</sequence>
<dbReference type="PANTHER" id="PTHR11849">
    <property type="entry name" value="ETS"/>
    <property type="match status" value="1"/>
</dbReference>
<dbReference type="OrthoDB" id="10043646at2759"/>
<dbReference type="GO" id="GO:0043565">
    <property type="term" value="F:sequence-specific DNA binding"/>
    <property type="evidence" value="ECO:0007669"/>
    <property type="project" value="InterPro"/>
</dbReference>
<dbReference type="PROSITE" id="PS00346">
    <property type="entry name" value="ETS_DOMAIN_2"/>
    <property type="match status" value="1"/>
</dbReference>
<dbReference type="InterPro" id="IPR046328">
    <property type="entry name" value="ETS_fam"/>
</dbReference>
<accession>A0A8K0EML5</accession>
<name>A0A8K0EML5_BRALA</name>
<proteinExistence type="inferred from homology"/>
<feature type="region of interest" description="Disordered" evidence="4">
    <location>
        <begin position="177"/>
        <end position="208"/>
    </location>
</feature>
<protein>
    <submittedName>
        <fullName evidence="6">SPI1 protein</fullName>
    </submittedName>
</protein>
<evidence type="ECO:0000256" key="2">
    <source>
        <dbReference type="ARBA" id="ARBA00023125"/>
    </source>
</evidence>
<dbReference type="AlphaFoldDB" id="A0A8K0EML5"/>
<dbReference type="PROSITE" id="PS50061">
    <property type="entry name" value="ETS_DOMAIN_3"/>
    <property type="match status" value="1"/>
</dbReference>
<evidence type="ECO:0000313" key="6">
    <source>
        <dbReference type="EMBL" id="CAH1257538.1"/>
    </source>
</evidence>
<dbReference type="Pfam" id="PF00178">
    <property type="entry name" value="Ets"/>
    <property type="match status" value="1"/>
</dbReference>
<dbReference type="GO" id="GO:0030154">
    <property type="term" value="P:cell differentiation"/>
    <property type="evidence" value="ECO:0007669"/>
    <property type="project" value="TreeGrafter"/>
</dbReference>
<feature type="compositionally biased region" description="Low complexity" evidence="4">
    <location>
        <begin position="187"/>
        <end position="201"/>
    </location>
</feature>
<reference evidence="6" key="1">
    <citation type="submission" date="2022-01" db="EMBL/GenBank/DDBJ databases">
        <authorList>
            <person name="Braso-Vives M."/>
        </authorList>
    </citation>
    <scope>NUCLEOTIDE SEQUENCE</scope>
</reference>
<keyword evidence="3" id="KW-0539">Nucleus</keyword>
<dbReference type="InterPro" id="IPR036390">
    <property type="entry name" value="WH_DNA-bd_sf"/>
</dbReference>
<dbReference type="GO" id="GO:0005634">
    <property type="term" value="C:nucleus"/>
    <property type="evidence" value="ECO:0007669"/>
    <property type="project" value="UniProtKB-SubCell"/>
</dbReference>
<dbReference type="PANTHER" id="PTHR11849:SF184">
    <property type="entry name" value="ETS DOMAIN-CONTAINING PROTEIN"/>
    <property type="match status" value="1"/>
</dbReference>
<dbReference type="Proteomes" id="UP000838412">
    <property type="component" value="Chromosome 3"/>
</dbReference>
<evidence type="ECO:0000259" key="5">
    <source>
        <dbReference type="PROSITE" id="PS50061"/>
    </source>
</evidence>
<dbReference type="PRINTS" id="PR00454">
    <property type="entry name" value="ETSDOMAIN"/>
</dbReference>
<comment type="similarity">
    <text evidence="1 3">Belongs to the ETS family.</text>
</comment>
<comment type="subcellular location">
    <subcellularLocation>
        <location evidence="3">Nucleus</location>
    </subcellularLocation>
</comment>
<organism evidence="6 7">
    <name type="scientific">Branchiostoma lanceolatum</name>
    <name type="common">Common lancelet</name>
    <name type="synonym">Amphioxus lanceolatum</name>
    <dbReference type="NCBI Taxonomy" id="7740"/>
    <lineage>
        <taxon>Eukaryota</taxon>
        <taxon>Metazoa</taxon>
        <taxon>Chordata</taxon>
        <taxon>Cephalochordata</taxon>
        <taxon>Leptocardii</taxon>
        <taxon>Amphioxiformes</taxon>
        <taxon>Branchiostomatidae</taxon>
        <taxon>Branchiostoma</taxon>
    </lineage>
</organism>
<evidence type="ECO:0000313" key="7">
    <source>
        <dbReference type="Proteomes" id="UP000838412"/>
    </source>
</evidence>
<keyword evidence="7" id="KW-1185">Reference proteome</keyword>
<keyword evidence="2 3" id="KW-0238">DNA-binding</keyword>
<dbReference type="EMBL" id="OV696688">
    <property type="protein sequence ID" value="CAH1257538.1"/>
    <property type="molecule type" value="Genomic_DNA"/>
</dbReference>
<dbReference type="SMART" id="SM00413">
    <property type="entry name" value="ETS"/>
    <property type="match status" value="1"/>
</dbReference>
<dbReference type="InterPro" id="IPR036388">
    <property type="entry name" value="WH-like_DNA-bd_sf"/>
</dbReference>
<dbReference type="InterPro" id="IPR000418">
    <property type="entry name" value="Ets_dom"/>
</dbReference>
<evidence type="ECO:0000256" key="4">
    <source>
        <dbReference type="SAM" id="MobiDB-lite"/>
    </source>
</evidence>
<dbReference type="Gene3D" id="1.10.10.10">
    <property type="entry name" value="Winged helix-like DNA-binding domain superfamily/Winged helix DNA-binding domain"/>
    <property type="match status" value="1"/>
</dbReference>
<evidence type="ECO:0000256" key="3">
    <source>
        <dbReference type="RuleBase" id="RU004019"/>
    </source>
</evidence>
<feature type="domain" description="ETS" evidence="5">
    <location>
        <begin position="254"/>
        <end position="338"/>
    </location>
</feature>